<dbReference type="Proteomes" id="UP000176287">
    <property type="component" value="Unassembled WGS sequence"/>
</dbReference>
<evidence type="ECO:0000259" key="6">
    <source>
        <dbReference type="Pfam" id="PF08281"/>
    </source>
</evidence>
<keyword evidence="2" id="KW-0805">Transcription regulation</keyword>
<dbReference type="AlphaFoldDB" id="A0A1G2CFX9"/>
<evidence type="ECO:0000313" key="8">
    <source>
        <dbReference type="Proteomes" id="UP000176287"/>
    </source>
</evidence>
<dbReference type="PANTHER" id="PTHR43133">
    <property type="entry name" value="RNA POLYMERASE ECF-TYPE SIGMA FACTO"/>
    <property type="match status" value="1"/>
</dbReference>
<name>A0A1G2CFX9_9BACT</name>
<dbReference type="InterPro" id="IPR013249">
    <property type="entry name" value="RNA_pol_sigma70_r4_t2"/>
</dbReference>
<dbReference type="EMBL" id="MHKZ01000024">
    <property type="protein sequence ID" value="OGZ00295.1"/>
    <property type="molecule type" value="Genomic_DNA"/>
</dbReference>
<feature type="domain" description="RNA polymerase sigma factor 70 region 4 type 2" evidence="6">
    <location>
        <begin position="145"/>
        <end position="197"/>
    </location>
</feature>
<protein>
    <submittedName>
        <fullName evidence="7">Uncharacterized protein</fullName>
    </submittedName>
</protein>
<dbReference type="NCBIfam" id="TIGR02937">
    <property type="entry name" value="sigma70-ECF"/>
    <property type="match status" value="1"/>
</dbReference>
<dbReference type="PANTHER" id="PTHR43133:SF57">
    <property type="entry name" value="RNA POLYMERASE SIGMA-70 FACTOR"/>
    <property type="match status" value="1"/>
</dbReference>
<dbReference type="GO" id="GO:0016987">
    <property type="term" value="F:sigma factor activity"/>
    <property type="evidence" value="ECO:0007669"/>
    <property type="project" value="UniProtKB-KW"/>
</dbReference>
<comment type="similarity">
    <text evidence="1">Belongs to the sigma-70 factor family. ECF subfamily.</text>
</comment>
<dbReference type="InterPro" id="IPR014284">
    <property type="entry name" value="RNA_pol_sigma-70_dom"/>
</dbReference>
<proteinExistence type="inferred from homology"/>
<feature type="domain" description="RNA polymerase sigma-70 region 2" evidence="5">
    <location>
        <begin position="48"/>
        <end position="115"/>
    </location>
</feature>
<evidence type="ECO:0000313" key="7">
    <source>
        <dbReference type="EMBL" id="OGZ00295.1"/>
    </source>
</evidence>
<dbReference type="SUPFAM" id="SSF88659">
    <property type="entry name" value="Sigma3 and sigma4 domains of RNA polymerase sigma factors"/>
    <property type="match status" value="1"/>
</dbReference>
<dbReference type="Gene3D" id="1.10.1740.10">
    <property type="match status" value="1"/>
</dbReference>
<keyword evidence="3" id="KW-0731">Sigma factor</keyword>
<evidence type="ECO:0000256" key="4">
    <source>
        <dbReference type="ARBA" id="ARBA00023163"/>
    </source>
</evidence>
<dbReference type="STRING" id="1798649.A3B13_01505"/>
<evidence type="ECO:0000256" key="2">
    <source>
        <dbReference type="ARBA" id="ARBA00023015"/>
    </source>
</evidence>
<accession>A0A1G2CFX9</accession>
<sequence length="205" mass="23717">MVEFPLFGIINAKGASNRRPFISFPMIDGEIKIIENAVRGKASAFGLLYDHYQPKIYRFVLIKVGRREDAEDLTHQVFINAWQNISNYKDLGFPFSSWLYRIARNQVIDRYRTKKPEISLDEVNEESFAALGINEENIDDKIQIELVMKALKELKEDYQDILVMRFVEDLSVRETAVAVGKSEGAVKLMQHRAIKELKKVFDTLD</sequence>
<dbReference type="GO" id="GO:0003677">
    <property type="term" value="F:DNA binding"/>
    <property type="evidence" value="ECO:0007669"/>
    <property type="project" value="InterPro"/>
</dbReference>
<dbReference type="Pfam" id="PF08281">
    <property type="entry name" value="Sigma70_r4_2"/>
    <property type="match status" value="1"/>
</dbReference>
<dbReference type="InterPro" id="IPR013324">
    <property type="entry name" value="RNA_pol_sigma_r3/r4-like"/>
</dbReference>
<organism evidence="7 8">
    <name type="scientific">Candidatus Liptonbacteria bacterium RIFCSPLOWO2_01_FULL_45_15</name>
    <dbReference type="NCBI Taxonomy" id="1798649"/>
    <lineage>
        <taxon>Bacteria</taxon>
        <taxon>Candidatus Liptoniibacteriota</taxon>
    </lineage>
</organism>
<keyword evidence="4" id="KW-0804">Transcription</keyword>
<gene>
    <name evidence="7" type="ORF">A3B13_01505</name>
</gene>
<reference evidence="7 8" key="1">
    <citation type="journal article" date="2016" name="Nat. Commun.">
        <title>Thousands of microbial genomes shed light on interconnected biogeochemical processes in an aquifer system.</title>
        <authorList>
            <person name="Anantharaman K."/>
            <person name="Brown C.T."/>
            <person name="Hug L.A."/>
            <person name="Sharon I."/>
            <person name="Castelle C.J."/>
            <person name="Probst A.J."/>
            <person name="Thomas B.C."/>
            <person name="Singh A."/>
            <person name="Wilkins M.J."/>
            <person name="Karaoz U."/>
            <person name="Brodie E.L."/>
            <person name="Williams K.H."/>
            <person name="Hubbard S.S."/>
            <person name="Banfield J.F."/>
        </authorList>
    </citation>
    <scope>NUCLEOTIDE SEQUENCE [LARGE SCALE GENOMIC DNA]</scope>
</reference>
<dbReference type="Gene3D" id="1.10.10.10">
    <property type="entry name" value="Winged helix-like DNA-binding domain superfamily/Winged helix DNA-binding domain"/>
    <property type="match status" value="1"/>
</dbReference>
<dbReference type="InterPro" id="IPR007627">
    <property type="entry name" value="RNA_pol_sigma70_r2"/>
</dbReference>
<evidence type="ECO:0000256" key="1">
    <source>
        <dbReference type="ARBA" id="ARBA00010641"/>
    </source>
</evidence>
<dbReference type="InterPro" id="IPR036388">
    <property type="entry name" value="WH-like_DNA-bd_sf"/>
</dbReference>
<dbReference type="GO" id="GO:0006352">
    <property type="term" value="P:DNA-templated transcription initiation"/>
    <property type="evidence" value="ECO:0007669"/>
    <property type="project" value="InterPro"/>
</dbReference>
<evidence type="ECO:0000259" key="5">
    <source>
        <dbReference type="Pfam" id="PF04542"/>
    </source>
</evidence>
<dbReference type="CDD" id="cd06171">
    <property type="entry name" value="Sigma70_r4"/>
    <property type="match status" value="1"/>
</dbReference>
<dbReference type="InterPro" id="IPR013325">
    <property type="entry name" value="RNA_pol_sigma_r2"/>
</dbReference>
<dbReference type="Pfam" id="PF04542">
    <property type="entry name" value="Sigma70_r2"/>
    <property type="match status" value="1"/>
</dbReference>
<dbReference type="SUPFAM" id="SSF88946">
    <property type="entry name" value="Sigma2 domain of RNA polymerase sigma factors"/>
    <property type="match status" value="1"/>
</dbReference>
<evidence type="ECO:0000256" key="3">
    <source>
        <dbReference type="ARBA" id="ARBA00023082"/>
    </source>
</evidence>
<comment type="caution">
    <text evidence="7">The sequence shown here is derived from an EMBL/GenBank/DDBJ whole genome shotgun (WGS) entry which is preliminary data.</text>
</comment>
<dbReference type="InterPro" id="IPR039425">
    <property type="entry name" value="RNA_pol_sigma-70-like"/>
</dbReference>